<evidence type="ECO:0000313" key="2">
    <source>
        <dbReference type="EMBL" id="GBP81316.1"/>
    </source>
</evidence>
<evidence type="ECO:0000256" key="1">
    <source>
        <dbReference type="SAM" id="MobiDB-lite"/>
    </source>
</evidence>
<accession>A0A4C1YYC1</accession>
<name>A0A4C1YYC1_EUMVA</name>
<comment type="caution">
    <text evidence="2">The sequence shown here is derived from an EMBL/GenBank/DDBJ whole genome shotgun (WGS) entry which is preliminary data.</text>
</comment>
<sequence>MRAALTRSASTDVRRAAVGCVRGLSCAPPRPRRSSLHNPVPPPPAGERMRDDARTLAGGSASAPERHAGCPPPPAGCACAMIARACGWLGDGTGMTPASMDPPQKGPLPPEPSRLYPRREDARA</sequence>
<dbReference type="AlphaFoldDB" id="A0A4C1YYC1"/>
<dbReference type="EMBL" id="BGZK01001506">
    <property type="protein sequence ID" value="GBP81316.1"/>
    <property type="molecule type" value="Genomic_DNA"/>
</dbReference>
<feature type="region of interest" description="Disordered" evidence="1">
    <location>
        <begin position="90"/>
        <end position="124"/>
    </location>
</feature>
<dbReference type="Proteomes" id="UP000299102">
    <property type="component" value="Unassembled WGS sequence"/>
</dbReference>
<organism evidence="2 3">
    <name type="scientific">Eumeta variegata</name>
    <name type="common">Bagworm moth</name>
    <name type="synonym">Eumeta japonica</name>
    <dbReference type="NCBI Taxonomy" id="151549"/>
    <lineage>
        <taxon>Eukaryota</taxon>
        <taxon>Metazoa</taxon>
        <taxon>Ecdysozoa</taxon>
        <taxon>Arthropoda</taxon>
        <taxon>Hexapoda</taxon>
        <taxon>Insecta</taxon>
        <taxon>Pterygota</taxon>
        <taxon>Neoptera</taxon>
        <taxon>Endopterygota</taxon>
        <taxon>Lepidoptera</taxon>
        <taxon>Glossata</taxon>
        <taxon>Ditrysia</taxon>
        <taxon>Tineoidea</taxon>
        <taxon>Psychidae</taxon>
        <taxon>Oiketicinae</taxon>
        <taxon>Eumeta</taxon>
    </lineage>
</organism>
<reference evidence="2 3" key="1">
    <citation type="journal article" date="2019" name="Commun. Biol.">
        <title>The bagworm genome reveals a unique fibroin gene that provides high tensile strength.</title>
        <authorList>
            <person name="Kono N."/>
            <person name="Nakamura H."/>
            <person name="Ohtoshi R."/>
            <person name="Tomita M."/>
            <person name="Numata K."/>
            <person name="Arakawa K."/>
        </authorList>
    </citation>
    <scope>NUCLEOTIDE SEQUENCE [LARGE SCALE GENOMIC DNA]</scope>
</reference>
<feature type="region of interest" description="Disordered" evidence="1">
    <location>
        <begin position="23"/>
        <end position="70"/>
    </location>
</feature>
<proteinExistence type="predicted"/>
<keyword evidence="3" id="KW-1185">Reference proteome</keyword>
<protein>
    <submittedName>
        <fullName evidence="2">Uncharacterized protein</fullName>
    </submittedName>
</protein>
<evidence type="ECO:0000313" key="3">
    <source>
        <dbReference type="Proteomes" id="UP000299102"/>
    </source>
</evidence>
<gene>
    <name evidence="2" type="ORF">EVAR_53710_1</name>
</gene>